<reference evidence="1 2" key="2">
    <citation type="journal article" date="2022" name="Mol. Ecol. Resour.">
        <title>The genomes of chicory, endive, great burdock and yacon provide insights into Asteraceae paleo-polyploidization history and plant inulin production.</title>
        <authorList>
            <person name="Fan W."/>
            <person name="Wang S."/>
            <person name="Wang H."/>
            <person name="Wang A."/>
            <person name="Jiang F."/>
            <person name="Liu H."/>
            <person name="Zhao H."/>
            <person name="Xu D."/>
            <person name="Zhang Y."/>
        </authorList>
    </citation>
    <scope>NUCLEOTIDE SEQUENCE [LARGE SCALE GENOMIC DNA]</scope>
    <source>
        <strain evidence="2">cv. Punajuju</strain>
        <tissue evidence="1">Leaves</tissue>
    </source>
</reference>
<sequence>MLSWCIGFVSLVNGLGMRYHSHTEPDLHVLQQSQITKDAQNVVKRYNVEATPSHVKTMEKSRIRNPYDDICDAGGRRGGGHNVDEDDGDEDDDCGGDVDGDDGDPFFMAIISKYHKFTMRLPVEFARWAGIDAARTISMKNLDGKEWPMSLQSESGRYERYHLSAGWSDFQRANQLSKGDPAGKVPVAEVSRKKRGRPSRVGVERKDDGAKEVNRPRW</sequence>
<protein>
    <submittedName>
        <fullName evidence="1">Uncharacterized protein</fullName>
    </submittedName>
</protein>
<evidence type="ECO:0000313" key="1">
    <source>
        <dbReference type="EMBL" id="KAI3738388.1"/>
    </source>
</evidence>
<reference evidence="2" key="1">
    <citation type="journal article" date="2022" name="Mol. Ecol. Resour.">
        <title>The genomes of chicory, endive, great burdock and yacon provide insights into Asteraceae palaeo-polyploidization history and plant inulin production.</title>
        <authorList>
            <person name="Fan W."/>
            <person name="Wang S."/>
            <person name="Wang H."/>
            <person name="Wang A."/>
            <person name="Jiang F."/>
            <person name="Liu H."/>
            <person name="Zhao H."/>
            <person name="Xu D."/>
            <person name="Zhang Y."/>
        </authorList>
    </citation>
    <scope>NUCLEOTIDE SEQUENCE [LARGE SCALE GENOMIC DNA]</scope>
    <source>
        <strain evidence="2">cv. Punajuju</strain>
    </source>
</reference>
<name>A0ACB9CW31_CICIN</name>
<proteinExistence type="predicted"/>
<accession>A0ACB9CW31</accession>
<organism evidence="1 2">
    <name type="scientific">Cichorium intybus</name>
    <name type="common">Chicory</name>
    <dbReference type="NCBI Taxonomy" id="13427"/>
    <lineage>
        <taxon>Eukaryota</taxon>
        <taxon>Viridiplantae</taxon>
        <taxon>Streptophyta</taxon>
        <taxon>Embryophyta</taxon>
        <taxon>Tracheophyta</taxon>
        <taxon>Spermatophyta</taxon>
        <taxon>Magnoliopsida</taxon>
        <taxon>eudicotyledons</taxon>
        <taxon>Gunneridae</taxon>
        <taxon>Pentapetalae</taxon>
        <taxon>asterids</taxon>
        <taxon>campanulids</taxon>
        <taxon>Asterales</taxon>
        <taxon>Asteraceae</taxon>
        <taxon>Cichorioideae</taxon>
        <taxon>Cichorieae</taxon>
        <taxon>Cichoriinae</taxon>
        <taxon>Cichorium</taxon>
    </lineage>
</organism>
<dbReference type="EMBL" id="CM042013">
    <property type="protein sequence ID" value="KAI3738388.1"/>
    <property type="molecule type" value="Genomic_DNA"/>
</dbReference>
<evidence type="ECO:0000313" key="2">
    <source>
        <dbReference type="Proteomes" id="UP001055811"/>
    </source>
</evidence>
<comment type="caution">
    <text evidence="1">The sequence shown here is derived from an EMBL/GenBank/DDBJ whole genome shotgun (WGS) entry which is preliminary data.</text>
</comment>
<keyword evidence="2" id="KW-1185">Reference proteome</keyword>
<gene>
    <name evidence="1" type="ORF">L2E82_28418</name>
</gene>
<dbReference type="Proteomes" id="UP001055811">
    <property type="component" value="Linkage Group LG05"/>
</dbReference>